<evidence type="ECO:0000256" key="1">
    <source>
        <dbReference type="SAM" id="MobiDB-lite"/>
    </source>
</evidence>
<name>A0AAD7EMI0_9AGAR</name>
<gene>
    <name evidence="2" type="ORF">DFH08DRAFT_963442</name>
</gene>
<evidence type="ECO:0000313" key="2">
    <source>
        <dbReference type="EMBL" id="KAJ7340555.1"/>
    </source>
</evidence>
<proteinExistence type="predicted"/>
<protein>
    <submittedName>
        <fullName evidence="2">Uncharacterized protein</fullName>
    </submittedName>
</protein>
<sequence>MSRQTGPSRGAMAPQLTSNNANPYGEGAPLGDLFQVAPAPTQSYAPDLMEAFQMLKFSISKGRELNFTVGTSRDEEIAVVEAEAEEHTLLLEDATGYGYFIQSLLDAVYDSEKHIYFL</sequence>
<comment type="caution">
    <text evidence="2">The sequence shown here is derived from an EMBL/GenBank/DDBJ whole genome shotgun (WGS) entry which is preliminary data.</text>
</comment>
<reference evidence="2" key="1">
    <citation type="submission" date="2023-03" db="EMBL/GenBank/DDBJ databases">
        <title>Massive genome expansion in bonnet fungi (Mycena s.s.) driven by repeated elements and novel gene families across ecological guilds.</title>
        <authorList>
            <consortium name="Lawrence Berkeley National Laboratory"/>
            <person name="Harder C.B."/>
            <person name="Miyauchi S."/>
            <person name="Viragh M."/>
            <person name="Kuo A."/>
            <person name="Thoen E."/>
            <person name="Andreopoulos B."/>
            <person name="Lu D."/>
            <person name="Skrede I."/>
            <person name="Drula E."/>
            <person name="Henrissat B."/>
            <person name="Morin E."/>
            <person name="Kohler A."/>
            <person name="Barry K."/>
            <person name="LaButti K."/>
            <person name="Morin E."/>
            <person name="Salamov A."/>
            <person name="Lipzen A."/>
            <person name="Mereny Z."/>
            <person name="Hegedus B."/>
            <person name="Baldrian P."/>
            <person name="Stursova M."/>
            <person name="Weitz H."/>
            <person name="Taylor A."/>
            <person name="Grigoriev I.V."/>
            <person name="Nagy L.G."/>
            <person name="Martin F."/>
            <person name="Kauserud H."/>
        </authorList>
    </citation>
    <scope>NUCLEOTIDE SEQUENCE</scope>
    <source>
        <strain evidence="2">CBHHK002</strain>
    </source>
</reference>
<keyword evidence="3" id="KW-1185">Reference proteome</keyword>
<dbReference type="EMBL" id="JARIHO010000026">
    <property type="protein sequence ID" value="KAJ7340555.1"/>
    <property type="molecule type" value="Genomic_DNA"/>
</dbReference>
<dbReference type="AlphaFoldDB" id="A0AAD7EMI0"/>
<accession>A0AAD7EMI0</accession>
<feature type="region of interest" description="Disordered" evidence="1">
    <location>
        <begin position="1"/>
        <end position="25"/>
    </location>
</feature>
<dbReference type="Proteomes" id="UP001218218">
    <property type="component" value="Unassembled WGS sequence"/>
</dbReference>
<organism evidence="2 3">
    <name type="scientific">Mycena albidolilacea</name>
    <dbReference type="NCBI Taxonomy" id="1033008"/>
    <lineage>
        <taxon>Eukaryota</taxon>
        <taxon>Fungi</taxon>
        <taxon>Dikarya</taxon>
        <taxon>Basidiomycota</taxon>
        <taxon>Agaricomycotina</taxon>
        <taxon>Agaricomycetes</taxon>
        <taxon>Agaricomycetidae</taxon>
        <taxon>Agaricales</taxon>
        <taxon>Marasmiineae</taxon>
        <taxon>Mycenaceae</taxon>
        <taxon>Mycena</taxon>
    </lineage>
</organism>
<evidence type="ECO:0000313" key="3">
    <source>
        <dbReference type="Proteomes" id="UP001218218"/>
    </source>
</evidence>